<sequence>MQEDNDIREKHKVPLHHSEGQNQHRGSTLVPIWALAHTHQIDHSTKATGVSTRRATTRPNPLQFSDSGSPYGSPQIKTSYLQRSSTIPRNNTASNMNNIVRQQRPPRSSFNRYVHDGDDAVSEYDGTKTWIRSGNKWMITHSANRLASNANQSSSRTSNTAQKEASSPTDKLNPTAVSSYQKEGTDSTSPTNRLSELNKNSLTAINARWNTNFDSASNISSFAGSSATGLYTRQRMTMTPGGFPYMPALHLVRKKNILSSGGISSASGISGAATAVGGLAEKRFQNSYLMNAKAVTGKSPTSEKKSKAEHRLNKAITNAVLERQRSGYDSEREERLREWKENFVQKYIGDENDLNNTYHRLLKNKTIDSDYDSDSNRNTLGLKERKELQHRGLKSRNGSPRNRRRPYGLDTTSPTITPSSSGLTNNIYSPLSPNDQSSPDLFSKDTFEDNDSTNYFHRMREWKEKQYNDHGASFRPLPTQVELSAESTSASRSLDYDRTGYDSDLSRESREQRLQEWKEKFAFGTLPKKGADRSESMTVGIGDIMADPLNSWSDKEADQLDTIHFSSKRTSRRGKEIPGGGLFPVTSPQRKNTRSRNTKPSVSQSRSGVNGHLPPTSPPKNSSMDDVATPQRANISPREDSDVSKEQPKTESISMMKAAKFLLGLSPDSSSDEGPIVPTGNCLSTALDIHSPCRVLPSLPNNGQNGKQSEQENDLPGSDTMQAPMNLWRRTSSQHEGRENQFYPIGETPLNSMQSSDMDLPSWDNCLFVKAEGARTGRISISKTHLFFIFEDELSDAILTRYGWNREQVDDFLLDSEGPSSRAATPVNVPLDQSGHEEGIELVGSDESTVKFMDLIEDGFKDSDYHCNVNLEREKENLISHAESSGNVDSNHSSNGSSTTFSTALRNKSIVVNNIDNAPSFLTEAPFDKNFLHEIPPIALSSSSLESCSVEEMERTSIDANRTTSFGMASNEEVVNDCIIRAFNEEASMRMQQDELTASQSITQKSLKNTDPEDVRSLCKNDTNVSSFSEIDMEINPDQERTMYITDDLETKQKFIGIRWPLRKLSEVFDRRYMTKEVGVEIFAPSPSQLSTSTLRQATTASTSTFGGHTMDEVEVPLGPLSNTSLYLVIPGFDNRFSSRLRRRKISRRDVFIETLKYYASQLNDAFWLRSPRYQSKWEWLRNMKGDPLNALTRAWRRGYVSNYDYLMRLNAISGRSFHDPGSYPIMPWVLSNYHSDSIPDLADPRNYRDLSKPMGALDEERLSKFQDKYSMLCSIPDTAIPPFMYGSHYSNTGGVVLHYLVRKRPFAGLHRQLQGGQFDLPDRLFRSVIQTWEICSKTSPTEVKELTPEWYSDPSFLKNTHGFNLGTGTVDGASISDVALPPWANNDPDKFIEVMRNALESDLCSINLPSWIDLIFGYKQKGPEAEKANNVFYHLSYYDSEDLSKIEDESLRTEIELHIADFGSCPTQLFVQSHPMKKIDRRNQGELQTMKD</sequence>
<feature type="region of interest" description="Disordered" evidence="1">
    <location>
        <begin position="1"/>
        <end position="25"/>
    </location>
</feature>
<feature type="domain" description="BEACH" evidence="2">
    <location>
        <begin position="1181"/>
        <end position="1478"/>
    </location>
</feature>
<feature type="compositionally biased region" description="Low complexity" evidence="1">
    <location>
        <begin position="411"/>
        <end position="421"/>
    </location>
</feature>
<feature type="compositionally biased region" description="Polar residues" evidence="1">
    <location>
        <begin position="422"/>
        <end position="440"/>
    </location>
</feature>
<evidence type="ECO:0000259" key="2">
    <source>
        <dbReference type="PROSITE" id="PS50197"/>
    </source>
</evidence>
<organism evidence="3 4">
    <name type="scientific">Chaetoceros tenuissimus</name>
    <dbReference type="NCBI Taxonomy" id="426638"/>
    <lineage>
        <taxon>Eukaryota</taxon>
        <taxon>Sar</taxon>
        <taxon>Stramenopiles</taxon>
        <taxon>Ochrophyta</taxon>
        <taxon>Bacillariophyta</taxon>
        <taxon>Coscinodiscophyceae</taxon>
        <taxon>Chaetocerotophycidae</taxon>
        <taxon>Chaetocerotales</taxon>
        <taxon>Chaetocerotaceae</taxon>
        <taxon>Chaetoceros</taxon>
    </lineage>
</organism>
<accession>A0AAD3CNM4</accession>
<feature type="region of interest" description="Disordered" evidence="1">
    <location>
        <begin position="43"/>
        <end position="75"/>
    </location>
</feature>
<dbReference type="Pfam" id="PF02138">
    <property type="entry name" value="Beach"/>
    <property type="match status" value="1"/>
</dbReference>
<proteinExistence type="predicted"/>
<feature type="compositionally biased region" description="Polar residues" evidence="1">
    <location>
        <begin position="882"/>
        <end position="900"/>
    </location>
</feature>
<feature type="compositionally biased region" description="Basic and acidic residues" evidence="1">
    <location>
        <begin position="637"/>
        <end position="649"/>
    </location>
</feature>
<feature type="compositionally biased region" description="Polar residues" evidence="1">
    <location>
        <begin position="481"/>
        <end position="492"/>
    </location>
</feature>
<feature type="region of interest" description="Disordered" evidence="1">
    <location>
        <begin position="146"/>
        <end position="197"/>
    </location>
</feature>
<comment type="caution">
    <text evidence="3">The sequence shown here is derived from an EMBL/GenBank/DDBJ whole genome shotgun (WGS) entry which is preliminary data.</text>
</comment>
<evidence type="ECO:0000313" key="4">
    <source>
        <dbReference type="Proteomes" id="UP001054902"/>
    </source>
</evidence>
<gene>
    <name evidence="3" type="ORF">CTEN210_05778</name>
</gene>
<dbReference type="SUPFAM" id="SSF81837">
    <property type="entry name" value="BEACH domain"/>
    <property type="match status" value="1"/>
</dbReference>
<dbReference type="EMBL" id="BLLK01000038">
    <property type="protein sequence ID" value="GFH49302.1"/>
    <property type="molecule type" value="Genomic_DNA"/>
</dbReference>
<feature type="compositionally biased region" description="Polar residues" evidence="1">
    <location>
        <begin position="46"/>
        <end position="75"/>
    </location>
</feature>
<dbReference type="CDD" id="cd06071">
    <property type="entry name" value="Beach"/>
    <property type="match status" value="1"/>
</dbReference>
<feature type="region of interest" description="Disordered" evidence="1">
    <location>
        <begin position="470"/>
        <end position="510"/>
    </location>
</feature>
<dbReference type="SMART" id="SM01026">
    <property type="entry name" value="Beach"/>
    <property type="match status" value="1"/>
</dbReference>
<evidence type="ECO:0000313" key="3">
    <source>
        <dbReference type="EMBL" id="GFH49302.1"/>
    </source>
</evidence>
<dbReference type="PROSITE" id="PS50197">
    <property type="entry name" value="BEACH"/>
    <property type="match status" value="1"/>
</dbReference>
<protein>
    <recommendedName>
        <fullName evidence="2">BEACH domain-containing protein</fullName>
    </recommendedName>
</protein>
<dbReference type="Gene3D" id="1.10.1540.10">
    <property type="entry name" value="BEACH domain"/>
    <property type="match status" value="1"/>
</dbReference>
<evidence type="ECO:0000256" key="1">
    <source>
        <dbReference type="SAM" id="MobiDB-lite"/>
    </source>
</evidence>
<dbReference type="PANTHER" id="PTHR13743">
    <property type="entry name" value="BEIGE/BEACH-RELATED"/>
    <property type="match status" value="1"/>
</dbReference>
<feature type="compositionally biased region" description="Polar residues" evidence="1">
    <location>
        <begin position="699"/>
        <end position="708"/>
    </location>
</feature>
<feature type="region of interest" description="Disordered" evidence="1">
    <location>
        <begin position="565"/>
        <end position="651"/>
    </location>
</feature>
<feature type="region of interest" description="Disordered" evidence="1">
    <location>
        <begin position="87"/>
        <end position="113"/>
    </location>
</feature>
<dbReference type="PANTHER" id="PTHR13743:SF123">
    <property type="entry name" value="PROTEIN FAN"/>
    <property type="match status" value="1"/>
</dbReference>
<name>A0AAD3CNM4_9STRA</name>
<feature type="compositionally biased region" description="Polar residues" evidence="1">
    <location>
        <begin position="87"/>
        <end position="111"/>
    </location>
</feature>
<keyword evidence="4" id="KW-1185">Reference proteome</keyword>
<dbReference type="Proteomes" id="UP001054902">
    <property type="component" value="Unassembled WGS sequence"/>
</dbReference>
<feature type="region of interest" description="Disordered" evidence="1">
    <location>
        <begin position="694"/>
        <end position="719"/>
    </location>
</feature>
<feature type="region of interest" description="Disordered" evidence="1">
    <location>
        <begin position="881"/>
        <end position="900"/>
    </location>
</feature>
<dbReference type="InterPro" id="IPR000409">
    <property type="entry name" value="BEACH_dom"/>
</dbReference>
<dbReference type="InterPro" id="IPR050865">
    <property type="entry name" value="BEACH_Domain"/>
</dbReference>
<feature type="compositionally biased region" description="Polar residues" evidence="1">
    <location>
        <begin position="598"/>
        <end position="608"/>
    </location>
</feature>
<feature type="region of interest" description="Disordered" evidence="1">
    <location>
        <begin position="368"/>
        <end position="447"/>
    </location>
</feature>
<dbReference type="InterPro" id="IPR036372">
    <property type="entry name" value="BEACH_dom_sf"/>
</dbReference>
<feature type="compositionally biased region" description="Basic and acidic residues" evidence="1">
    <location>
        <begin position="494"/>
        <end position="510"/>
    </location>
</feature>
<reference evidence="3 4" key="1">
    <citation type="journal article" date="2021" name="Sci. Rep.">
        <title>The genome of the diatom Chaetoceros tenuissimus carries an ancient integrated fragment of an extant virus.</title>
        <authorList>
            <person name="Hongo Y."/>
            <person name="Kimura K."/>
            <person name="Takaki Y."/>
            <person name="Yoshida Y."/>
            <person name="Baba S."/>
            <person name="Kobayashi G."/>
            <person name="Nagasaki K."/>
            <person name="Hano T."/>
            <person name="Tomaru Y."/>
        </authorList>
    </citation>
    <scope>NUCLEOTIDE SEQUENCE [LARGE SCALE GENOMIC DNA]</scope>
    <source>
        <strain evidence="3 4">NIES-3715</strain>
    </source>
</reference>